<feature type="domain" description="PcRGLX/YetA-like central beta-sandwich" evidence="2">
    <location>
        <begin position="140"/>
        <end position="493"/>
    </location>
</feature>
<dbReference type="Pfam" id="PF21345">
    <property type="entry name" value="PcRGLX_2nd"/>
    <property type="match status" value="1"/>
</dbReference>
<dbReference type="EMBL" id="CP114280">
    <property type="protein sequence ID" value="WFN55681.1"/>
    <property type="molecule type" value="Genomic_DNA"/>
</dbReference>
<feature type="domain" description="PcRGLX/YetA-like N-terminal RIFT barrel" evidence="1">
    <location>
        <begin position="45"/>
        <end position="124"/>
    </location>
</feature>
<feature type="domain" description="PcRGLX/YetA-like C-terminal alpha/alpha toroid" evidence="3">
    <location>
        <begin position="499"/>
        <end position="917"/>
    </location>
</feature>
<protein>
    <submittedName>
        <fullName evidence="4">Tat pathway signal sequence domain protein</fullName>
    </submittedName>
</protein>
<dbReference type="InterPro" id="IPR048329">
    <property type="entry name" value="PcRGLX_1st"/>
</dbReference>
<accession>A0ABY8G6W0</accession>
<dbReference type="InterPro" id="IPR045793">
    <property type="entry name" value="PcRGLX/YetA-like"/>
</dbReference>
<dbReference type="Proteomes" id="UP001219630">
    <property type="component" value="Chromosome"/>
</dbReference>
<dbReference type="InterPro" id="IPR048330">
    <property type="entry name" value="PcRGLX/YetA_2nd"/>
</dbReference>
<evidence type="ECO:0000313" key="5">
    <source>
        <dbReference type="Proteomes" id="UP001219630"/>
    </source>
</evidence>
<dbReference type="Pfam" id="PF21346">
    <property type="entry name" value="PcRGLX_3rd"/>
    <property type="match status" value="1"/>
</dbReference>
<name>A0ABY8G6W0_9GAMM</name>
<evidence type="ECO:0000259" key="1">
    <source>
        <dbReference type="Pfam" id="PF19501"/>
    </source>
</evidence>
<organism evidence="4 5">
    <name type="scientific">Dickeya lacustris</name>
    <dbReference type="NCBI Taxonomy" id="2259638"/>
    <lineage>
        <taxon>Bacteria</taxon>
        <taxon>Pseudomonadati</taxon>
        <taxon>Pseudomonadota</taxon>
        <taxon>Gammaproteobacteria</taxon>
        <taxon>Enterobacterales</taxon>
        <taxon>Pectobacteriaceae</taxon>
        <taxon>Dickeya</taxon>
    </lineage>
</organism>
<dbReference type="PANTHER" id="PTHR40081:SF1">
    <property type="entry name" value="TAT PATHWAY SIGNAL SEQUENCE DOMAIN PROTEIN"/>
    <property type="match status" value="1"/>
</dbReference>
<evidence type="ECO:0000259" key="2">
    <source>
        <dbReference type="Pfam" id="PF21345"/>
    </source>
</evidence>
<dbReference type="InterPro" id="IPR048331">
    <property type="entry name" value="PcRGLX/YetA_3rd"/>
</dbReference>
<dbReference type="RefSeq" id="WP_125259932.1">
    <property type="nucleotide sequence ID" value="NZ_CP114280.1"/>
</dbReference>
<keyword evidence="5" id="KW-1185">Reference proteome</keyword>
<dbReference type="Pfam" id="PF19501">
    <property type="entry name" value="PcRGLX_1st"/>
    <property type="match status" value="1"/>
</dbReference>
<dbReference type="PROSITE" id="PS51318">
    <property type="entry name" value="TAT"/>
    <property type="match status" value="1"/>
</dbReference>
<dbReference type="InterPro" id="IPR006311">
    <property type="entry name" value="TAT_signal"/>
</dbReference>
<gene>
    <name evidence="4" type="ORF">O1Q98_19280</name>
</gene>
<evidence type="ECO:0000259" key="3">
    <source>
        <dbReference type="Pfam" id="PF21346"/>
    </source>
</evidence>
<sequence>MEWHDNGRRRFIQGGTLLALAAPLLGRLPQAVAGQRTGEVNPPVKAALHWLDGQAPASFAGVTWGMPWPQGQVPAGSQFLLHERGQAERGLQSWPLAYWPDGSLKWSAHALDGARAPADGATVSVSATPLPAAAPLVTGAGADWQIDTGLLRCLVPKAGDGPLVRAVWQGERLALSDGRLVLRVQSGDEPDAPQTQALFQGRAVQVTVEQHGPQRAVIALRGSHHHREQAGVTRLPFVVRLYFYAQSASFRIVHTLIYDGDEQHTFISGVGMAFDVPQQGELHSRHVRFTGAQGGIFREAVRGLSGLRRSPGADVIQAQRDGKATPPIAQWPAAVGKRLDAIPAFGSYRLTQHHPDGFQIHKRTAAGRGWLLATSGQRASGTGYLGSPEGGVAFGIRHFWQSYPACLEIERAHTAQATVTLWLWSPYAQPMDLRFYHDGMGQTSYAQQREGLEITYEDYEPGFGTPEGIARTSELLVDVLAATPDDAALLALSQRHQQPPLLVADARWLHQAGAFGPSWSPQVAGNPAQQKLDDQLRWYFDVYHHEVEQRKWYGFWDFGDVMHTYDSDRHVWRYDVGGYAWDNSELSTDLWLWYYFLRSGRAEVFRMAEAMTRHTGEVDVHHAGRFQPLGSRHNVQHWGDSAKQLRISTVANRRFLYYLTADERIGELMDEQVEALRRLEQVVPGRKIGQQAAVSPLISLNFGTDWGAVAAAWLTAWERRQDGAIRERLLNSMQSLARQPYGFFTGVADINPDSGVFAPVQGGEAVVSHLSAVFGLAEICAELLPLLPDPDFTRAWLDYCRCYNDPSALAALMGHPVKKPNLMQGHARLTAFAAWWLHDKALARRAWHEFQRGDGGIAEPNQRVRLVRPPAVLSPIKEADIGSSIDRSSGSTEVANLSTNAVAQWGLTAIALLALVAPAQPG</sequence>
<reference evidence="4 5" key="1">
    <citation type="submission" date="2022-12" db="EMBL/GenBank/DDBJ databases">
        <title>Complete genome sequencing of Dickeya lacustris type strain LMG30899.</title>
        <authorList>
            <person name="Dobhal S."/>
            <person name="Arizala D."/>
            <person name="Arif M."/>
        </authorList>
    </citation>
    <scope>NUCLEOTIDE SEQUENCE [LARGE SCALE GENOMIC DNA]</scope>
    <source>
        <strain evidence="4 5">LMG30899</strain>
    </source>
</reference>
<evidence type="ECO:0000313" key="4">
    <source>
        <dbReference type="EMBL" id="WFN55681.1"/>
    </source>
</evidence>
<dbReference type="PANTHER" id="PTHR40081">
    <property type="entry name" value="CONCANAVALIN A-LIKE LECTIN/GLUCANASE"/>
    <property type="match status" value="1"/>
</dbReference>
<proteinExistence type="predicted"/>